<dbReference type="AlphaFoldDB" id="A0AB34ISZ9"/>
<reference evidence="2 3" key="1">
    <citation type="journal article" date="2024" name="Science">
        <title>Giant polyketide synthase enzymes in the biosynthesis of giant marine polyether toxins.</title>
        <authorList>
            <person name="Fallon T.R."/>
            <person name="Shende V.V."/>
            <person name="Wierzbicki I.H."/>
            <person name="Pendleton A.L."/>
            <person name="Watervoot N.F."/>
            <person name="Auber R.P."/>
            <person name="Gonzalez D.J."/>
            <person name="Wisecaver J.H."/>
            <person name="Moore B.S."/>
        </authorList>
    </citation>
    <scope>NUCLEOTIDE SEQUENCE [LARGE SCALE GENOMIC DNA]</scope>
    <source>
        <strain evidence="2 3">12B1</strain>
    </source>
</reference>
<dbReference type="Proteomes" id="UP001515480">
    <property type="component" value="Unassembled WGS sequence"/>
</dbReference>
<evidence type="ECO:0000313" key="2">
    <source>
        <dbReference type="EMBL" id="KAL1504874.1"/>
    </source>
</evidence>
<evidence type="ECO:0000256" key="1">
    <source>
        <dbReference type="SAM" id="MobiDB-lite"/>
    </source>
</evidence>
<keyword evidence="3" id="KW-1185">Reference proteome</keyword>
<feature type="region of interest" description="Disordered" evidence="1">
    <location>
        <begin position="143"/>
        <end position="175"/>
    </location>
</feature>
<accession>A0AB34ISZ9</accession>
<dbReference type="EMBL" id="JBGBPQ010000019">
    <property type="protein sequence ID" value="KAL1504874.1"/>
    <property type="molecule type" value="Genomic_DNA"/>
</dbReference>
<organism evidence="2 3">
    <name type="scientific">Prymnesium parvum</name>
    <name type="common">Toxic golden alga</name>
    <dbReference type="NCBI Taxonomy" id="97485"/>
    <lineage>
        <taxon>Eukaryota</taxon>
        <taxon>Haptista</taxon>
        <taxon>Haptophyta</taxon>
        <taxon>Prymnesiophyceae</taxon>
        <taxon>Prymnesiales</taxon>
        <taxon>Prymnesiaceae</taxon>
        <taxon>Prymnesium</taxon>
    </lineage>
</organism>
<evidence type="ECO:0000313" key="3">
    <source>
        <dbReference type="Proteomes" id="UP001515480"/>
    </source>
</evidence>
<protein>
    <submittedName>
        <fullName evidence="2">Uncharacterized protein</fullName>
    </submittedName>
</protein>
<name>A0AB34ISZ9_PRYPA</name>
<sequence length="175" mass="19303">MNRGGTLTFLKRHVAPHVAPLEANATVGVSPMLAIGLKLRGARLTRETLVVELLGTSTLTGMEYCRYRIYTDAQLYASLDALVKSGSATVKQLRAHCTKPKRLISLLQVLLFAHVLYVAESSVDGNAPDEAYDLLCAHEGLEEEQRHLPPSSPDIQRERKRSRPATAELEKEITV</sequence>
<comment type="caution">
    <text evidence="2">The sequence shown here is derived from an EMBL/GenBank/DDBJ whole genome shotgun (WGS) entry which is preliminary data.</text>
</comment>
<proteinExistence type="predicted"/>
<gene>
    <name evidence="2" type="ORF">AB1Y20_008644</name>
</gene>